<dbReference type="AlphaFoldDB" id="A0A8K1FS12"/>
<sequence length="159" mass="18150">MTMAAQRPPKPAFKSLQYFLNRSAVLAQYRQLLRITKPLERDVRRDVRQQIRASYEMYRHVEDETQASNLLRQGKEQVKHVSDLVDSAVARQRLVEETAQAKAKASVVVSSTSKATWTDAASGEDDDDQEDVRGRLGTGWPWKKDAPAKKLELDGVRRR</sequence>
<gene>
    <name evidence="3" type="ORF">Poli38472_001713</name>
</gene>
<dbReference type="Proteomes" id="UP000794436">
    <property type="component" value="Unassembled WGS sequence"/>
</dbReference>
<dbReference type="OrthoDB" id="74240at2759"/>
<evidence type="ECO:0000313" key="4">
    <source>
        <dbReference type="Proteomes" id="UP000794436"/>
    </source>
</evidence>
<reference evidence="3" key="1">
    <citation type="submission" date="2019-03" db="EMBL/GenBank/DDBJ databases">
        <title>Long read genome sequence of the mycoparasitic Pythium oligandrum ATCC 38472 isolated from sugarbeet rhizosphere.</title>
        <authorList>
            <person name="Gaulin E."/>
        </authorList>
    </citation>
    <scope>NUCLEOTIDE SEQUENCE</scope>
    <source>
        <strain evidence="3">ATCC 38472_TT</strain>
    </source>
</reference>
<feature type="compositionally biased region" description="Basic and acidic residues" evidence="1">
    <location>
        <begin position="142"/>
        <end position="159"/>
    </location>
</feature>
<keyword evidence="4" id="KW-1185">Reference proteome</keyword>
<feature type="region of interest" description="Disordered" evidence="1">
    <location>
        <begin position="108"/>
        <end position="159"/>
    </location>
</feature>
<evidence type="ECO:0000259" key="2">
    <source>
        <dbReference type="Pfam" id="PF05347"/>
    </source>
</evidence>
<evidence type="ECO:0000256" key="1">
    <source>
        <dbReference type="SAM" id="MobiDB-lite"/>
    </source>
</evidence>
<dbReference type="Pfam" id="PF05347">
    <property type="entry name" value="Complex1_LYR"/>
    <property type="match status" value="1"/>
</dbReference>
<evidence type="ECO:0000313" key="3">
    <source>
        <dbReference type="EMBL" id="TMW69557.1"/>
    </source>
</evidence>
<dbReference type="EMBL" id="SPLM01000001">
    <property type="protein sequence ID" value="TMW69557.1"/>
    <property type="molecule type" value="Genomic_DNA"/>
</dbReference>
<feature type="domain" description="Complex 1 LYR protein" evidence="2">
    <location>
        <begin position="24"/>
        <end position="79"/>
    </location>
</feature>
<organism evidence="3 4">
    <name type="scientific">Pythium oligandrum</name>
    <name type="common">Mycoparasitic fungus</name>
    <dbReference type="NCBI Taxonomy" id="41045"/>
    <lineage>
        <taxon>Eukaryota</taxon>
        <taxon>Sar</taxon>
        <taxon>Stramenopiles</taxon>
        <taxon>Oomycota</taxon>
        <taxon>Peronosporomycetes</taxon>
        <taxon>Pythiales</taxon>
        <taxon>Pythiaceae</taxon>
        <taxon>Pythium</taxon>
    </lineage>
</organism>
<accession>A0A8K1FS12</accession>
<name>A0A8K1FS12_PYTOL</name>
<proteinExistence type="predicted"/>
<protein>
    <recommendedName>
        <fullName evidence="2">Complex 1 LYR protein domain-containing protein</fullName>
    </recommendedName>
</protein>
<comment type="caution">
    <text evidence="3">The sequence shown here is derived from an EMBL/GenBank/DDBJ whole genome shotgun (WGS) entry which is preliminary data.</text>
</comment>
<dbReference type="InterPro" id="IPR008011">
    <property type="entry name" value="Complex1_LYR_dom"/>
</dbReference>